<evidence type="ECO:0000313" key="3">
    <source>
        <dbReference type="Proteomes" id="UP001138961"/>
    </source>
</evidence>
<keyword evidence="3" id="KW-1185">Reference proteome</keyword>
<evidence type="ECO:0000313" key="2">
    <source>
        <dbReference type="EMBL" id="MCB5199368.1"/>
    </source>
</evidence>
<dbReference type="RefSeq" id="WP_226748119.1">
    <property type="nucleotide sequence ID" value="NZ_JAJATZ010000003.1"/>
</dbReference>
<proteinExistence type="predicted"/>
<dbReference type="Pfam" id="PF13527">
    <property type="entry name" value="Acetyltransf_9"/>
    <property type="match status" value="1"/>
</dbReference>
<dbReference type="InterPro" id="IPR000182">
    <property type="entry name" value="GNAT_dom"/>
</dbReference>
<accession>A0ABS8BUG6</accession>
<evidence type="ECO:0000259" key="1">
    <source>
        <dbReference type="PROSITE" id="PS51186"/>
    </source>
</evidence>
<name>A0ABS8BUG6_9RHOB</name>
<dbReference type="CDD" id="cd04301">
    <property type="entry name" value="NAT_SF"/>
    <property type="match status" value="1"/>
</dbReference>
<organism evidence="2 3">
    <name type="scientific">Loktanella gaetbuli</name>
    <dbReference type="NCBI Taxonomy" id="2881335"/>
    <lineage>
        <taxon>Bacteria</taxon>
        <taxon>Pseudomonadati</taxon>
        <taxon>Pseudomonadota</taxon>
        <taxon>Alphaproteobacteria</taxon>
        <taxon>Rhodobacterales</taxon>
        <taxon>Roseobacteraceae</taxon>
        <taxon>Loktanella</taxon>
    </lineage>
</organism>
<reference evidence="2" key="1">
    <citation type="submission" date="2021-10" db="EMBL/GenBank/DDBJ databases">
        <title>Loktanella gaetbuli sp. nov., isolated from a tidal flat.</title>
        <authorList>
            <person name="Park S."/>
            <person name="Yoon J.-H."/>
        </authorList>
    </citation>
    <scope>NUCLEOTIDE SEQUENCE</scope>
    <source>
        <strain evidence="2">TSTF-M6</strain>
    </source>
</reference>
<feature type="domain" description="N-acetyltransferase" evidence="1">
    <location>
        <begin position="6"/>
        <end position="158"/>
    </location>
</feature>
<dbReference type="PROSITE" id="PS51186">
    <property type="entry name" value="GNAT"/>
    <property type="match status" value="1"/>
</dbReference>
<dbReference type="Proteomes" id="UP001138961">
    <property type="component" value="Unassembled WGS sequence"/>
</dbReference>
<dbReference type="Gene3D" id="3.40.630.30">
    <property type="match status" value="1"/>
</dbReference>
<dbReference type="EMBL" id="JAJATZ010000003">
    <property type="protein sequence ID" value="MCB5199368.1"/>
    <property type="molecule type" value="Genomic_DNA"/>
</dbReference>
<comment type="caution">
    <text evidence="2">The sequence shown here is derived from an EMBL/GenBank/DDBJ whole genome shotgun (WGS) entry which is preliminary data.</text>
</comment>
<sequence length="175" mass="19020">MQIDVIPEMALTAQDDSAIAALLDRAFGPGFDGRSFFKQRHHLRIVARRDGDILGHVALLMRDIRLGARLVPIIGLAEVATDPACRGQGIAGALLTEALTQARASLAEFVVLFGDRPIYAGHGFLRANNTLTYALLDDAQTQGMKSRVDDGLMILPLRGSAWDFQARVDLVGHLF</sequence>
<dbReference type="SUPFAM" id="SSF55729">
    <property type="entry name" value="Acyl-CoA N-acyltransferases (Nat)"/>
    <property type="match status" value="1"/>
</dbReference>
<gene>
    <name evidence="2" type="ORF">LGQ03_08950</name>
</gene>
<protein>
    <submittedName>
        <fullName evidence="2">N-acetyltransferase</fullName>
    </submittedName>
</protein>
<dbReference type="InterPro" id="IPR016181">
    <property type="entry name" value="Acyl_CoA_acyltransferase"/>
</dbReference>